<dbReference type="VEuPathDB" id="FungiDB:PC110_g7973"/>
<dbReference type="AlphaFoldDB" id="A0A8T0ZV87"/>
<feature type="compositionally biased region" description="Basic and acidic residues" evidence="1">
    <location>
        <begin position="194"/>
        <end position="205"/>
    </location>
</feature>
<feature type="region of interest" description="Disordered" evidence="1">
    <location>
        <begin position="91"/>
        <end position="145"/>
    </location>
</feature>
<feature type="compositionally biased region" description="Basic and acidic residues" evidence="1">
    <location>
        <begin position="339"/>
        <end position="351"/>
    </location>
</feature>
<feature type="compositionally biased region" description="Acidic residues" evidence="1">
    <location>
        <begin position="161"/>
        <end position="172"/>
    </location>
</feature>
<feature type="region of interest" description="Disordered" evidence="1">
    <location>
        <begin position="229"/>
        <end position="280"/>
    </location>
</feature>
<dbReference type="EMBL" id="RCMI01000022">
    <property type="protein sequence ID" value="KAG2941879.1"/>
    <property type="molecule type" value="Genomic_DNA"/>
</dbReference>
<accession>A0A8T0ZV87</accession>
<dbReference type="Proteomes" id="UP000735874">
    <property type="component" value="Unassembled WGS sequence"/>
</dbReference>
<feature type="compositionally biased region" description="Acidic residues" evidence="1">
    <location>
        <begin position="104"/>
        <end position="127"/>
    </location>
</feature>
<dbReference type="Proteomes" id="UP000774804">
    <property type="component" value="Unassembled WGS sequence"/>
</dbReference>
<evidence type="ECO:0000313" key="3">
    <source>
        <dbReference type="EMBL" id="KAG2941879.1"/>
    </source>
</evidence>
<dbReference type="EMBL" id="RCMG01000032">
    <property type="protein sequence ID" value="KAG2866962.1"/>
    <property type="molecule type" value="Genomic_DNA"/>
</dbReference>
<reference evidence="2" key="1">
    <citation type="submission" date="2018-10" db="EMBL/GenBank/DDBJ databases">
        <title>Effector identification in a new, highly contiguous assembly of the strawberry crown rot pathogen Phytophthora cactorum.</title>
        <authorList>
            <person name="Armitage A.D."/>
            <person name="Nellist C.F."/>
            <person name="Bates H."/>
            <person name="Vickerstaff R.J."/>
            <person name="Harrison R.J."/>
        </authorList>
    </citation>
    <scope>NUCLEOTIDE SEQUENCE</scope>
    <source>
        <strain evidence="2">15-7</strain>
        <strain evidence="3">4032</strain>
    </source>
</reference>
<feature type="region of interest" description="Disordered" evidence="1">
    <location>
        <begin position="161"/>
        <end position="217"/>
    </location>
</feature>
<organism evidence="2 4">
    <name type="scientific">Phytophthora cactorum</name>
    <dbReference type="NCBI Taxonomy" id="29920"/>
    <lineage>
        <taxon>Eukaryota</taxon>
        <taxon>Sar</taxon>
        <taxon>Stramenopiles</taxon>
        <taxon>Oomycota</taxon>
        <taxon>Peronosporomycetes</taxon>
        <taxon>Peronosporales</taxon>
        <taxon>Peronosporaceae</taxon>
        <taxon>Phytophthora</taxon>
    </lineage>
</organism>
<feature type="compositionally biased region" description="Polar residues" evidence="1">
    <location>
        <begin position="173"/>
        <end position="191"/>
    </location>
</feature>
<comment type="caution">
    <text evidence="2">The sequence shown here is derived from an EMBL/GenBank/DDBJ whole genome shotgun (WGS) entry which is preliminary data.</text>
</comment>
<feature type="compositionally biased region" description="Basic and acidic residues" evidence="1">
    <location>
        <begin position="295"/>
        <end position="322"/>
    </location>
</feature>
<feature type="compositionally biased region" description="Basic and acidic residues" evidence="1">
    <location>
        <begin position="262"/>
        <end position="277"/>
    </location>
</feature>
<feature type="compositionally biased region" description="Polar residues" evidence="1">
    <location>
        <begin position="244"/>
        <end position="254"/>
    </location>
</feature>
<feature type="region of interest" description="Disordered" evidence="1">
    <location>
        <begin position="295"/>
        <end position="368"/>
    </location>
</feature>
<name>A0A8T0ZV87_9STRA</name>
<evidence type="ECO:0000313" key="4">
    <source>
        <dbReference type="Proteomes" id="UP000735874"/>
    </source>
</evidence>
<feature type="compositionally biased region" description="Polar residues" evidence="1">
    <location>
        <begin position="357"/>
        <end position="368"/>
    </location>
</feature>
<sequence>MVGRGRRAGYQNYSVQEQTILCTVVGKYKPTGRNVWESVAVENNSLRAILGGPRLRLRQGDRAEGMCHTSHDGHDNGDDDKQLRNVVAAATSSAPRANAHDASEDNTEESEDDDEISESGESAEDVDAVPGPEQEDKQQPQLVGSVVTSRGVFDISLADEAWSDGVEDEEGSQGDTTNLELASAEQTSHQATGHAEETLEPDRRQPKPYLKQPPGRWDLRIIRDNLDVLGDASSGSKGKRHGSETSSVNGTYTANKRVRAKKWMDQREKEVRNEEAKTAAARNEMMGLQIYLREESNLRSENKAIRRREDSEQREPLKKLDAKSVITLAAKKLHPQNSTDRRTSPKAEPVMRKSPLTEKNLTSDTSRG</sequence>
<protein>
    <submittedName>
        <fullName evidence="2">Uncharacterized protein</fullName>
    </submittedName>
</protein>
<gene>
    <name evidence="2" type="ORF">PC113_g2401</name>
    <name evidence="3" type="ORF">PC115_g1717</name>
</gene>
<evidence type="ECO:0000256" key="1">
    <source>
        <dbReference type="SAM" id="MobiDB-lite"/>
    </source>
</evidence>
<proteinExistence type="predicted"/>
<evidence type="ECO:0000313" key="2">
    <source>
        <dbReference type="EMBL" id="KAG2866962.1"/>
    </source>
</evidence>